<feature type="transmembrane region" description="Helical" evidence="1">
    <location>
        <begin position="133"/>
        <end position="152"/>
    </location>
</feature>
<feature type="transmembrane region" description="Helical" evidence="1">
    <location>
        <begin position="158"/>
        <end position="186"/>
    </location>
</feature>
<feature type="transmembrane region" description="Helical" evidence="1">
    <location>
        <begin position="313"/>
        <end position="332"/>
    </location>
</feature>
<feature type="transmembrane region" description="Helical" evidence="1">
    <location>
        <begin position="104"/>
        <end position="121"/>
    </location>
</feature>
<sequence>MQTETRTFTDKLWLVLKGLAMGAANKVPGVSGGVVAFVAGFYEEFIYSLQKINGTAFRLILNGRFRSFWQYINGKFLGLLILGMLISYFSISLLLDIAIKNFPLLVWSTFFGMIIGSIYYIGKDFENWSRRNITVLVLGIIVGVSISLLEPAQENDNLLFVFFCGIIGVSGMTLPGLSGSFILILLGNYVLLLVDSVNALYITLIDIITLDFSFVDNPEQVRLIKVLLVFSAGSLTGLVTLSHFLGFLLKHYKQTTNAGIIGFIAGSLGVVWPWKEEIFKKDFKGDILIDRNGNAVLDNYDRYLPSEMNMENVLAVFFILLGIFLVVALGKYGDKTRANG</sequence>
<feature type="transmembrane region" description="Helical" evidence="1">
    <location>
        <begin position="198"/>
        <end position="215"/>
    </location>
</feature>
<keyword evidence="1" id="KW-0812">Transmembrane</keyword>
<evidence type="ECO:0000256" key="1">
    <source>
        <dbReference type="SAM" id="Phobius"/>
    </source>
</evidence>
<dbReference type="EMBL" id="REFV01000011">
    <property type="protein sequence ID" value="RMB57368.1"/>
    <property type="molecule type" value="Genomic_DNA"/>
</dbReference>
<dbReference type="PANTHER" id="PTHR37308">
    <property type="entry name" value="INTEGRAL MEMBRANE PROTEIN"/>
    <property type="match status" value="1"/>
</dbReference>
<keyword evidence="3" id="KW-1185">Reference proteome</keyword>
<dbReference type="OrthoDB" id="9793746at2"/>
<dbReference type="AlphaFoldDB" id="A0A3M0FY11"/>
<dbReference type="RefSeq" id="WP_121917846.1">
    <property type="nucleotide sequence ID" value="NZ_REFV01000011.1"/>
</dbReference>
<evidence type="ECO:0000313" key="3">
    <source>
        <dbReference type="Proteomes" id="UP000281985"/>
    </source>
</evidence>
<protein>
    <submittedName>
        <fullName evidence="2">DUF368 domain-containing protein</fullName>
    </submittedName>
</protein>
<keyword evidence="1" id="KW-1133">Transmembrane helix</keyword>
<feature type="transmembrane region" description="Helical" evidence="1">
    <location>
        <begin position="256"/>
        <end position="274"/>
    </location>
</feature>
<dbReference type="InterPro" id="IPR007163">
    <property type="entry name" value="VCA0040-like"/>
</dbReference>
<evidence type="ECO:0000313" key="2">
    <source>
        <dbReference type="EMBL" id="RMB57368.1"/>
    </source>
</evidence>
<name>A0A3M0FY11_9FLAO</name>
<dbReference type="Proteomes" id="UP000281985">
    <property type="component" value="Unassembled WGS sequence"/>
</dbReference>
<comment type="caution">
    <text evidence="2">The sequence shown here is derived from an EMBL/GenBank/DDBJ whole genome shotgun (WGS) entry which is preliminary data.</text>
</comment>
<organism evidence="2 3">
    <name type="scientific">Dokdonia sinensis</name>
    <dbReference type="NCBI Taxonomy" id="2479847"/>
    <lineage>
        <taxon>Bacteria</taxon>
        <taxon>Pseudomonadati</taxon>
        <taxon>Bacteroidota</taxon>
        <taxon>Flavobacteriia</taxon>
        <taxon>Flavobacteriales</taxon>
        <taxon>Flavobacteriaceae</taxon>
        <taxon>Dokdonia</taxon>
    </lineage>
</organism>
<dbReference type="PANTHER" id="PTHR37308:SF1">
    <property type="entry name" value="POLYPRENYL-PHOSPHATE TRANSPORTER"/>
    <property type="match status" value="1"/>
</dbReference>
<feature type="transmembrane region" description="Helical" evidence="1">
    <location>
        <begin position="227"/>
        <end position="249"/>
    </location>
</feature>
<gene>
    <name evidence="2" type="ORF">EAX61_11515</name>
</gene>
<proteinExistence type="predicted"/>
<feature type="transmembrane region" description="Helical" evidence="1">
    <location>
        <begin position="76"/>
        <end position="98"/>
    </location>
</feature>
<reference evidence="2 3" key="1">
    <citation type="submission" date="2018-10" db="EMBL/GenBank/DDBJ databases">
        <title>Dokdonia luteus sp. nov., isolated from sea water.</title>
        <authorList>
            <person name="Zhou L.Y."/>
            <person name="Du Z.J."/>
        </authorList>
    </citation>
    <scope>NUCLEOTIDE SEQUENCE [LARGE SCALE GENOMIC DNA]</scope>
    <source>
        <strain evidence="2 3">SH27</strain>
    </source>
</reference>
<accession>A0A3M0FY11</accession>
<dbReference type="Pfam" id="PF04018">
    <property type="entry name" value="VCA0040-like"/>
    <property type="match status" value="1"/>
</dbReference>
<keyword evidence="1" id="KW-0472">Membrane</keyword>